<organism evidence="1 2">
    <name type="scientific">Paraglomus occultum</name>
    <dbReference type="NCBI Taxonomy" id="144539"/>
    <lineage>
        <taxon>Eukaryota</taxon>
        <taxon>Fungi</taxon>
        <taxon>Fungi incertae sedis</taxon>
        <taxon>Mucoromycota</taxon>
        <taxon>Glomeromycotina</taxon>
        <taxon>Glomeromycetes</taxon>
        <taxon>Paraglomerales</taxon>
        <taxon>Paraglomeraceae</taxon>
        <taxon>Paraglomus</taxon>
    </lineage>
</organism>
<evidence type="ECO:0000313" key="2">
    <source>
        <dbReference type="Proteomes" id="UP000789572"/>
    </source>
</evidence>
<dbReference type="Proteomes" id="UP000789572">
    <property type="component" value="Unassembled WGS sequence"/>
</dbReference>
<accession>A0A9N9DQN2</accession>
<keyword evidence="2" id="KW-1185">Reference proteome</keyword>
<comment type="caution">
    <text evidence="1">The sequence shown here is derived from an EMBL/GenBank/DDBJ whole genome shotgun (WGS) entry which is preliminary data.</text>
</comment>
<reference evidence="1" key="1">
    <citation type="submission" date="2021-06" db="EMBL/GenBank/DDBJ databases">
        <authorList>
            <person name="Kallberg Y."/>
            <person name="Tangrot J."/>
            <person name="Rosling A."/>
        </authorList>
    </citation>
    <scope>NUCLEOTIDE SEQUENCE</scope>
    <source>
        <strain evidence="1">IA702</strain>
    </source>
</reference>
<name>A0A9N9DQN2_9GLOM</name>
<dbReference type="EMBL" id="CAJVPJ010003751">
    <property type="protein sequence ID" value="CAG8644483.1"/>
    <property type="molecule type" value="Genomic_DNA"/>
</dbReference>
<evidence type="ECO:0000313" key="1">
    <source>
        <dbReference type="EMBL" id="CAG8644483.1"/>
    </source>
</evidence>
<feature type="non-terminal residue" evidence="1">
    <location>
        <position position="51"/>
    </location>
</feature>
<gene>
    <name evidence="1" type="ORF">POCULU_LOCUS9604</name>
</gene>
<sequence>MASGSSAVAHLRQLRKLLAYQKRQWGRKCLLRRFMSNIYGVGSDGYDNDAI</sequence>
<proteinExistence type="predicted"/>
<protein>
    <submittedName>
        <fullName evidence="1">2606_t:CDS:1</fullName>
    </submittedName>
</protein>
<dbReference type="AlphaFoldDB" id="A0A9N9DQN2"/>